<comment type="caution">
    <text evidence="1">The sequence shown here is derived from an EMBL/GenBank/DDBJ whole genome shotgun (WGS) entry which is preliminary data.</text>
</comment>
<evidence type="ECO:0000313" key="1">
    <source>
        <dbReference type="EMBL" id="KRX36114.1"/>
    </source>
</evidence>
<organism evidence="1 2">
    <name type="scientific">Trichinella murrelli</name>
    <dbReference type="NCBI Taxonomy" id="144512"/>
    <lineage>
        <taxon>Eukaryota</taxon>
        <taxon>Metazoa</taxon>
        <taxon>Ecdysozoa</taxon>
        <taxon>Nematoda</taxon>
        <taxon>Enoplea</taxon>
        <taxon>Dorylaimia</taxon>
        <taxon>Trichinellida</taxon>
        <taxon>Trichinellidae</taxon>
        <taxon>Trichinella</taxon>
    </lineage>
</organism>
<gene>
    <name evidence="1" type="ORF">T05_16431</name>
</gene>
<accession>A0A0V0TAY3</accession>
<proteinExistence type="predicted"/>
<sequence length="31" mass="3223">LMNLGSASGLDGVKVSHLREIGPHCLSKVTC</sequence>
<dbReference type="Proteomes" id="UP000055048">
    <property type="component" value="Unassembled WGS sequence"/>
</dbReference>
<reference evidence="1 2" key="1">
    <citation type="submission" date="2015-01" db="EMBL/GenBank/DDBJ databases">
        <title>Evolution of Trichinella species and genotypes.</title>
        <authorList>
            <person name="Korhonen P.K."/>
            <person name="Edoardo P."/>
            <person name="Giuseppe L.R."/>
            <person name="Gasser R.B."/>
        </authorList>
    </citation>
    <scope>NUCLEOTIDE SEQUENCE [LARGE SCALE GENOMIC DNA]</scope>
    <source>
        <strain evidence="1">ISS417</strain>
    </source>
</reference>
<evidence type="ECO:0000313" key="2">
    <source>
        <dbReference type="Proteomes" id="UP000055048"/>
    </source>
</evidence>
<name>A0A0V0TAY3_9BILA</name>
<keyword evidence="2" id="KW-1185">Reference proteome</keyword>
<dbReference type="OrthoDB" id="410104at2759"/>
<dbReference type="AlphaFoldDB" id="A0A0V0TAY3"/>
<feature type="non-terminal residue" evidence="1">
    <location>
        <position position="1"/>
    </location>
</feature>
<protein>
    <submittedName>
        <fullName evidence="1">Uncharacterized protein</fullName>
    </submittedName>
</protein>
<dbReference type="EMBL" id="JYDJ01000386">
    <property type="protein sequence ID" value="KRX36114.1"/>
    <property type="molecule type" value="Genomic_DNA"/>
</dbReference>